<reference evidence="1 2" key="1">
    <citation type="submission" date="2019-02" db="EMBL/GenBank/DDBJ databases">
        <title>Deep-cultivation of Planctomycetes and their phenomic and genomic characterization uncovers novel biology.</title>
        <authorList>
            <person name="Wiegand S."/>
            <person name="Jogler M."/>
            <person name="Boedeker C."/>
            <person name="Pinto D."/>
            <person name="Vollmers J."/>
            <person name="Rivas-Marin E."/>
            <person name="Kohn T."/>
            <person name="Peeters S.H."/>
            <person name="Heuer A."/>
            <person name="Rast P."/>
            <person name="Oberbeckmann S."/>
            <person name="Bunk B."/>
            <person name="Jeske O."/>
            <person name="Meyerdierks A."/>
            <person name="Storesund J.E."/>
            <person name="Kallscheuer N."/>
            <person name="Luecker S."/>
            <person name="Lage O.M."/>
            <person name="Pohl T."/>
            <person name="Merkel B.J."/>
            <person name="Hornburger P."/>
            <person name="Mueller R.-W."/>
            <person name="Bruemmer F."/>
            <person name="Labrenz M."/>
            <person name="Spormann A.M."/>
            <person name="Op den Camp H."/>
            <person name="Overmann J."/>
            <person name="Amann R."/>
            <person name="Jetten M.S.M."/>
            <person name="Mascher T."/>
            <person name="Medema M.H."/>
            <person name="Devos D.P."/>
            <person name="Kaster A.-K."/>
            <person name="Ovreas L."/>
            <person name="Rohde M."/>
            <person name="Galperin M.Y."/>
            <person name="Jogler C."/>
        </authorList>
    </citation>
    <scope>NUCLEOTIDE SEQUENCE [LARGE SCALE GENOMIC DNA]</scope>
    <source>
        <strain evidence="1 2">ETA_A8</strain>
    </source>
</reference>
<keyword evidence="2" id="KW-1185">Reference proteome</keyword>
<dbReference type="PANTHER" id="PTHR43737:SF1">
    <property type="entry name" value="DUF1501 DOMAIN-CONTAINING PROTEIN"/>
    <property type="match status" value="1"/>
</dbReference>
<dbReference type="Pfam" id="PF07394">
    <property type="entry name" value="DUF1501"/>
    <property type="match status" value="1"/>
</dbReference>
<proteinExistence type="predicted"/>
<dbReference type="EMBL" id="CP036274">
    <property type="protein sequence ID" value="QDU27185.1"/>
    <property type="molecule type" value="Genomic_DNA"/>
</dbReference>
<name>A0A517YAC6_9BACT</name>
<dbReference type="InterPro" id="IPR017850">
    <property type="entry name" value="Alkaline_phosphatase_core_sf"/>
</dbReference>
<evidence type="ECO:0000313" key="2">
    <source>
        <dbReference type="Proteomes" id="UP000315017"/>
    </source>
</evidence>
<gene>
    <name evidence="1" type="ORF">ETAA8_22700</name>
</gene>
<dbReference type="OrthoDB" id="127333at2"/>
<protein>
    <recommendedName>
        <fullName evidence="3">DUF1501 domain-containing protein</fullName>
    </recommendedName>
</protein>
<dbReference type="KEGG" id="aagg:ETAA8_22700"/>
<evidence type="ECO:0000313" key="1">
    <source>
        <dbReference type="EMBL" id="QDU27185.1"/>
    </source>
</evidence>
<dbReference type="PANTHER" id="PTHR43737">
    <property type="entry name" value="BLL7424 PROTEIN"/>
    <property type="match status" value="1"/>
</dbReference>
<dbReference type="Gene3D" id="3.40.720.10">
    <property type="entry name" value="Alkaline Phosphatase, subunit A"/>
    <property type="match status" value="1"/>
</dbReference>
<sequence>MQTQAALPTLLNVGRRRWLLQAGLGVLTGLSVPQLLRARAVAAERGQEKSQAAVIQIWLSGGPSQIDTWDPKPEMPAEIRGPYQPIATSVPGISLCEHLPLQAAMMEKFAIIRSMDASSSNHTPITFQAANPSAQRTETGRQGGGYPSMGSVAAKFRGSNQPGMPPFVALAKSMVSDIYGAGDLGQAFEPLDGLNVNGRFAMPEGLTIDRLQDRAALRQKMDRFEHRVATTPGFGDQDRSVREAFDLVLGGAAQRAFDLSQESEATRDRFGRDSLGEKLLLARRLVEAGVTYITLSDAWGHWDHHGDEVRWGGIVKGLTPMLPVLDRAITTLIKDLDERGLLDNTLVIVAGEFGRSPIMTKTAGRDHWPAVMSLLLAGGGIRGGQVIGSTDRRGGEIRDRPLGPGDLAATVFQHLGIAPHDHWISPSGRPTPLVEKGKPIAELF</sequence>
<dbReference type="InterPro" id="IPR010869">
    <property type="entry name" value="DUF1501"/>
</dbReference>
<dbReference type="Proteomes" id="UP000315017">
    <property type="component" value="Chromosome"/>
</dbReference>
<organism evidence="1 2">
    <name type="scientific">Anatilimnocola aggregata</name>
    <dbReference type="NCBI Taxonomy" id="2528021"/>
    <lineage>
        <taxon>Bacteria</taxon>
        <taxon>Pseudomonadati</taxon>
        <taxon>Planctomycetota</taxon>
        <taxon>Planctomycetia</taxon>
        <taxon>Pirellulales</taxon>
        <taxon>Pirellulaceae</taxon>
        <taxon>Anatilimnocola</taxon>
    </lineage>
</organism>
<dbReference type="AlphaFoldDB" id="A0A517YAC6"/>
<dbReference type="RefSeq" id="WP_145088054.1">
    <property type="nucleotide sequence ID" value="NZ_CP036274.1"/>
</dbReference>
<evidence type="ECO:0008006" key="3">
    <source>
        <dbReference type="Google" id="ProtNLM"/>
    </source>
</evidence>
<accession>A0A517YAC6</accession>
<dbReference type="SUPFAM" id="SSF53649">
    <property type="entry name" value="Alkaline phosphatase-like"/>
    <property type="match status" value="1"/>
</dbReference>